<feature type="transmembrane region" description="Helical" evidence="1">
    <location>
        <begin position="98"/>
        <end position="124"/>
    </location>
</feature>
<evidence type="ECO:0000313" key="2">
    <source>
        <dbReference type="EMBL" id="QDE35630.1"/>
    </source>
</evidence>
<feature type="transmembrane region" description="Helical" evidence="1">
    <location>
        <begin position="216"/>
        <end position="239"/>
    </location>
</feature>
<evidence type="ECO:0000256" key="1">
    <source>
        <dbReference type="SAM" id="Phobius"/>
    </source>
</evidence>
<feature type="transmembrane region" description="Helical" evidence="1">
    <location>
        <begin position="144"/>
        <end position="168"/>
    </location>
</feature>
<keyword evidence="1" id="KW-0812">Transmembrane</keyword>
<reference evidence="2 3" key="1">
    <citation type="submission" date="2019-06" db="EMBL/GenBank/DDBJ databases">
        <title>Complete genome of Microbacterium foliorum M2.</title>
        <authorList>
            <person name="Cao G."/>
        </authorList>
    </citation>
    <scope>NUCLEOTIDE SEQUENCE [LARGE SCALE GENOMIC DNA]</scope>
    <source>
        <strain evidence="2 3">M2</strain>
    </source>
</reference>
<dbReference type="OrthoDB" id="5067149at2"/>
<feature type="transmembrane region" description="Helical" evidence="1">
    <location>
        <begin position="175"/>
        <end position="196"/>
    </location>
</feature>
<gene>
    <name evidence="2" type="ORF">FIV50_13040</name>
</gene>
<organism evidence="2 3">
    <name type="scientific">Microbacterium foliorum</name>
    <dbReference type="NCBI Taxonomy" id="104336"/>
    <lineage>
        <taxon>Bacteria</taxon>
        <taxon>Bacillati</taxon>
        <taxon>Actinomycetota</taxon>
        <taxon>Actinomycetes</taxon>
        <taxon>Micrococcales</taxon>
        <taxon>Microbacteriaceae</taxon>
        <taxon>Microbacterium</taxon>
    </lineage>
</organism>
<name>A0A4Y5YS26_9MICO</name>
<proteinExistence type="predicted"/>
<sequence>MIGRAFRAHARSFAGDVVLFWVAVAGFVLSLSVATNIPPELADAPADVRAALTAPYEAVLATYGAVLAAAYGSFRYTVDRRDGVVAQRLMLQPRWATLFVRVPASALGGAIVALAGAVGGHVALTVAMGGPPLEWASVGSALGLGALAGLWGMGVGVVVQAHLVALFAAPMSMSVAVLVAIFWGPGAVYLPLLAMLEALRFDVSALGIPPNEGIDSSTAVLVTAAWVLGALVAGGLSFMNRDVR</sequence>
<keyword evidence="1" id="KW-0472">Membrane</keyword>
<keyword evidence="1" id="KW-1133">Transmembrane helix</keyword>
<evidence type="ECO:0000313" key="3">
    <source>
        <dbReference type="Proteomes" id="UP000316125"/>
    </source>
</evidence>
<dbReference type="EMBL" id="CP041040">
    <property type="protein sequence ID" value="QDE35630.1"/>
    <property type="molecule type" value="Genomic_DNA"/>
</dbReference>
<protein>
    <submittedName>
        <fullName evidence="2">Uncharacterized protein</fullName>
    </submittedName>
</protein>
<dbReference type="AlphaFoldDB" id="A0A4Y5YS26"/>
<dbReference type="Proteomes" id="UP000316125">
    <property type="component" value="Chromosome"/>
</dbReference>
<dbReference type="RefSeq" id="WP_140037803.1">
    <property type="nucleotide sequence ID" value="NZ_CP041040.1"/>
</dbReference>
<feature type="transmembrane region" description="Helical" evidence="1">
    <location>
        <begin position="58"/>
        <end position="78"/>
    </location>
</feature>
<accession>A0A4Y5YS26</accession>